<evidence type="ECO:0000313" key="1">
    <source>
        <dbReference type="EMBL" id="JAH26836.1"/>
    </source>
</evidence>
<dbReference type="EMBL" id="GBXM01081741">
    <property type="protein sequence ID" value="JAH26836.1"/>
    <property type="molecule type" value="Transcribed_RNA"/>
</dbReference>
<dbReference type="AlphaFoldDB" id="A0A0E9RCI1"/>
<reference evidence="1" key="2">
    <citation type="journal article" date="2015" name="Fish Shellfish Immunol.">
        <title>Early steps in the European eel (Anguilla anguilla)-Vibrio vulnificus interaction in the gills: Role of the RtxA13 toxin.</title>
        <authorList>
            <person name="Callol A."/>
            <person name="Pajuelo D."/>
            <person name="Ebbesson L."/>
            <person name="Teles M."/>
            <person name="MacKenzie S."/>
            <person name="Amaro C."/>
        </authorList>
    </citation>
    <scope>NUCLEOTIDE SEQUENCE</scope>
</reference>
<proteinExistence type="predicted"/>
<name>A0A0E9RCI1_ANGAN</name>
<sequence length="34" mass="3761">MQYSLFLKDPKDISTELALQLKPCGPSMLCTCGK</sequence>
<protein>
    <submittedName>
        <fullName evidence="1">Uncharacterized protein</fullName>
    </submittedName>
</protein>
<reference evidence="1" key="1">
    <citation type="submission" date="2014-11" db="EMBL/GenBank/DDBJ databases">
        <authorList>
            <person name="Amaro Gonzalez C."/>
        </authorList>
    </citation>
    <scope>NUCLEOTIDE SEQUENCE</scope>
</reference>
<organism evidence="1">
    <name type="scientific">Anguilla anguilla</name>
    <name type="common">European freshwater eel</name>
    <name type="synonym">Muraena anguilla</name>
    <dbReference type="NCBI Taxonomy" id="7936"/>
    <lineage>
        <taxon>Eukaryota</taxon>
        <taxon>Metazoa</taxon>
        <taxon>Chordata</taxon>
        <taxon>Craniata</taxon>
        <taxon>Vertebrata</taxon>
        <taxon>Euteleostomi</taxon>
        <taxon>Actinopterygii</taxon>
        <taxon>Neopterygii</taxon>
        <taxon>Teleostei</taxon>
        <taxon>Anguilliformes</taxon>
        <taxon>Anguillidae</taxon>
        <taxon>Anguilla</taxon>
    </lineage>
</organism>
<accession>A0A0E9RCI1</accession>